<gene>
    <name evidence="1" type="ORF">NN4_27200</name>
</gene>
<dbReference type="Proteomes" id="UP000321424">
    <property type="component" value="Unassembled WGS sequence"/>
</dbReference>
<reference evidence="1 2" key="1">
    <citation type="submission" date="2019-07" db="EMBL/GenBank/DDBJ databases">
        <title>Whole genome shotgun sequence of Nocardia ninae NBRC 108245.</title>
        <authorList>
            <person name="Hosoyama A."/>
            <person name="Uohara A."/>
            <person name="Ohji S."/>
            <person name="Ichikawa N."/>
        </authorList>
    </citation>
    <scope>NUCLEOTIDE SEQUENCE [LARGE SCALE GENOMIC DNA]</scope>
    <source>
        <strain evidence="1 2">NBRC 108245</strain>
    </source>
</reference>
<dbReference type="AlphaFoldDB" id="A0A511MCI7"/>
<evidence type="ECO:0008006" key="3">
    <source>
        <dbReference type="Google" id="ProtNLM"/>
    </source>
</evidence>
<organism evidence="1 2">
    <name type="scientific">Nocardia ninae NBRC 108245</name>
    <dbReference type="NCBI Taxonomy" id="1210091"/>
    <lineage>
        <taxon>Bacteria</taxon>
        <taxon>Bacillati</taxon>
        <taxon>Actinomycetota</taxon>
        <taxon>Actinomycetes</taxon>
        <taxon>Mycobacteriales</taxon>
        <taxon>Nocardiaceae</taxon>
        <taxon>Nocardia</taxon>
    </lineage>
</organism>
<evidence type="ECO:0000313" key="1">
    <source>
        <dbReference type="EMBL" id="GEM38201.1"/>
    </source>
</evidence>
<evidence type="ECO:0000313" key="2">
    <source>
        <dbReference type="Proteomes" id="UP000321424"/>
    </source>
</evidence>
<name>A0A511MCI7_9NOCA</name>
<dbReference type="EMBL" id="BJXA01000014">
    <property type="protein sequence ID" value="GEM38201.1"/>
    <property type="molecule type" value="Genomic_DNA"/>
</dbReference>
<keyword evidence="2" id="KW-1185">Reference proteome</keyword>
<proteinExistence type="predicted"/>
<accession>A0A511MCI7</accession>
<protein>
    <recommendedName>
        <fullName evidence="3">DUF3168 domain-containing protein</fullName>
    </recommendedName>
</protein>
<dbReference type="RefSeq" id="WP_147130243.1">
    <property type="nucleotide sequence ID" value="NZ_BJXA01000014.1"/>
</dbReference>
<dbReference type="OrthoDB" id="4554443at2"/>
<sequence>MSELVVFPAIEALAVAYLSTRLAVRGDRAVVATKVPNPRPDRLVRVSAAGGGNDRRILASRMVIIECWDLREPDAAQLAELCHALLLSAPRDPQEPRIRAAATVGAPVNHPDPDTGHPRYQATLDLDVRGHLA</sequence>
<comment type="caution">
    <text evidence="1">The sequence shown here is derived from an EMBL/GenBank/DDBJ whole genome shotgun (WGS) entry which is preliminary data.</text>
</comment>